<accession>A0A1F5YFB5</accession>
<sequence length="209" mass="23987">MFGSTLSDHAQKTLALLGKSGLVNQAYLAGGSALALHFGHRYSIDFDFFSPDEFDPIKLSSELKKLGKFKTTTAKGISLIGEFNTVKISYFQYNYPLIGKKTEFLNVYIASIMDIAAMKIVAIMDRGTKKDFVDLFELNKQGFDTDKVFEFYDKKYHVLKENKYSIIRSLQYFDDAENSEMPEMIRPITWEEVKDFFAKETIKLAKKEI</sequence>
<dbReference type="EMBL" id="MFJB01000091">
    <property type="protein sequence ID" value="OGF98666.1"/>
    <property type="molecule type" value="Genomic_DNA"/>
</dbReference>
<proteinExistence type="predicted"/>
<evidence type="ECO:0008006" key="3">
    <source>
        <dbReference type="Google" id="ProtNLM"/>
    </source>
</evidence>
<gene>
    <name evidence="1" type="ORF">A2153_04200</name>
</gene>
<organism evidence="1 2">
    <name type="scientific">Candidatus Gottesmanbacteria bacterium RBG_16_38_7b</name>
    <dbReference type="NCBI Taxonomy" id="1798372"/>
    <lineage>
        <taxon>Bacteria</taxon>
        <taxon>Candidatus Gottesmaniibacteriota</taxon>
    </lineage>
</organism>
<dbReference type="InterPro" id="IPR014942">
    <property type="entry name" value="AbiEii"/>
</dbReference>
<dbReference type="Proteomes" id="UP000177396">
    <property type="component" value="Unassembled WGS sequence"/>
</dbReference>
<protein>
    <recommendedName>
        <fullName evidence="3">Nucleotidyl transferase AbiEii/AbiGii toxin family protein</fullName>
    </recommendedName>
</protein>
<dbReference type="Pfam" id="PF08843">
    <property type="entry name" value="AbiEii"/>
    <property type="match status" value="2"/>
</dbReference>
<evidence type="ECO:0000313" key="1">
    <source>
        <dbReference type="EMBL" id="OGF98666.1"/>
    </source>
</evidence>
<evidence type="ECO:0000313" key="2">
    <source>
        <dbReference type="Proteomes" id="UP000177396"/>
    </source>
</evidence>
<reference evidence="1 2" key="1">
    <citation type="journal article" date="2016" name="Nat. Commun.">
        <title>Thousands of microbial genomes shed light on interconnected biogeochemical processes in an aquifer system.</title>
        <authorList>
            <person name="Anantharaman K."/>
            <person name="Brown C.T."/>
            <person name="Hug L.A."/>
            <person name="Sharon I."/>
            <person name="Castelle C.J."/>
            <person name="Probst A.J."/>
            <person name="Thomas B.C."/>
            <person name="Singh A."/>
            <person name="Wilkins M.J."/>
            <person name="Karaoz U."/>
            <person name="Brodie E.L."/>
            <person name="Williams K.H."/>
            <person name="Hubbard S.S."/>
            <person name="Banfield J.F."/>
        </authorList>
    </citation>
    <scope>NUCLEOTIDE SEQUENCE [LARGE SCALE GENOMIC DNA]</scope>
</reference>
<name>A0A1F5YFB5_9BACT</name>
<comment type="caution">
    <text evidence="1">The sequence shown here is derived from an EMBL/GenBank/DDBJ whole genome shotgun (WGS) entry which is preliminary data.</text>
</comment>
<dbReference type="AlphaFoldDB" id="A0A1F5YFB5"/>